<protein>
    <submittedName>
        <fullName evidence="1">Uncharacterized protein</fullName>
    </submittedName>
</protein>
<sequence length="199" mass="22027">MGLLIPYPSFPPPPIGPNVARFIKAREGYTIMFGPMFMCKKPGETNVRACMPDTIATEGIWQINTTALGTTFSNLGYCLAKGESSEEITSFILTAEKCENKPNQMFYIRELPDESLEFSDFQEMAMMRGADHVTSDFQGNKRRNIFHTRETESGMLGRQKFEVSTSNAARGANSAALSETKGWSHNIIGPRGQIRQGGA</sequence>
<organism evidence="1 2">
    <name type="scientific">Tubulinosema ratisbonensis</name>
    <dbReference type="NCBI Taxonomy" id="291195"/>
    <lineage>
        <taxon>Eukaryota</taxon>
        <taxon>Fungi</taxon>
        <taxon>Fungi incertae sedis</taxon>
        <taxon>Microsporidia</taxon>
        <taxon>Tubulinosematoidea</taxon>
        <taxon>Tubulinosematidae</taxon>
        <taxon>Tubulinosema</taxon>
    </lineage>
</organism>
<dbReference type="EMBL" id="RCSS01000597">
    <property type="protein sequence ID" value="RVD91234.1"/>
    <property type="molecule type" value="Genomic_DNA"/>
</dbReference>
<evidence type="ECO:0000313" key="1">
    <source>
        <dbReference type="EMBL" id="RVD91234.1"/>
    </source>
</evidence>
<dbReference type="Proteomes" id="UP000282876">
    <property type="component" value="Unassembled WGS sequence"/>
</dbReference>
<keyword evidence="2" id="KW-1185">Reference proteome</keyword>
<dbReference type="VEuPathDB" id="MicrosporidiaDB:TUBRATIS_23180"/>
<name>A0A437AJ98_9MICR</name>
<accession>A0A437AJ98</accession>
<dbReference type="OrthoDB" id="10330565at2759"/>
<reference evidence="1 2" key="1">
    <citation type="submission" date="2018-10" db="EMBL/GenBank/DDBJ databases">
        <title>Draft genome sequence of the microsporidian Tubulinosema ratisbonensis.</title>
        <authorList>
            <person name="Polonais V."/>
            <person name="Peyretaillade E."/>
            <person name="Niehus S."/>
            <person name="Wawrzyniak I."/>
            <person name="Franchet A."/>
            <person name="Gaspin C."/>
            <person name="Reichstadt M."/>
            <person name="Belser C."/>
            <person name="Labadie K."/>
            <person name="Delbac F."/>
            <person name="Ferrandon D."/>
        </authorList>
    </citation>
    <scope>NUCLEOTIDE SEQUENCE [LARGE SCALE GENOMIC DNA]</scope>
    <source>
        <strain evidence="1 2">Franzen</strain>
    </source>
</reference>
<comment type="caution">
    <text evidence="1">The sequence shown here is derived from an EMBL/GenBank/DDBJ whole genome shotgun (WGS) entry which is preliminary data.</text>
</comment>
<proteinExistence type="predicted"/>
<evidence type="ECO:0000313" key="2">
    <source>
        <dbReference type="Proteomes" id="UP000282876"/>
    </source>
</evidence>
<dbReference type="AlphaFoldDB" id="A0A437AJ98"/>
<gene>
    <name evidence="1" type="ORF">TUBRATIS_23180</name>
</gene>